<evidence type="ECO:0000256" key="2">
    <source>
        <dbReference type="ARBA" id="ARBA00023002"/>
    </source>
</evidence>
<dbReference type="InterPro" id="IPR036291">
    <property type="entry name" value="NAD(P)-bd_dom_sf"/>
</dbReference>
<dbReference type="InterPro" id="IPR051122">
    <property type="entry name" value="SDR_DHRS6-like"/>
</dbReference>
<dbReference type="PANTHER" id="PTHR43477">
    <property type="entry name" value="DIHYDROANTICAPSIN 7-DEHYDROGENASE"/>
    <property type="match status" value="1"/>
</dbReference>
<name>A0AAU8EYH8_9MICC</name>
<evidence type="ECO:0000256" key="1">
    <source>
        <dbReference type="ARBA" id="ARBA00006484"/>
    </source>
</evidence>
<reference evidence="5" key="1">
    <citation type="submission" date="2024-06" db="EMBL/GenBank/DDBJ databases">
        <title>Biodegradation of dimethachlon by Arthrobacter sp. K5: mechanistic insights and ecological implications.</title>
        <authorList>
            <person name="Hu S."/>
            <person name="Lu P."/>
        </authorList>
    </citation>
    <scope>NUCLEOTIDE SEQUENCE</scope>
    <source>
        <strain evidence="5">K5</strain>
        <plasmid evidence="5">unnamed</plasmid>
    </source>
</reference>
<dbReference type="Gene3D" id="3.40.50.720">
    <property type="entry name" value="NAD(P)-binding Rossmann-like Domain"/>
    <property type="match status" value="1"/>
</dbReference>
<keyword evidence="5" id="KW-0614">Plasmid</keyword>
<organism evidence="5">
    <name type="scientific">Arthrobacter sp. K5</name>
    <dbReference type="NCBI Taxonomy" id="2839623"/>
    <lineage>
        <taxon>Bacteria</taxon>
        <taxon>Bacillati</taxon>
        <taxon>Actinomycetota</taxon>
        <taxon>Actinomycetes</taxon>
        <taxon>Micrococcales</taxon>
        <taxon>Micrococcaceae</taxon>
        <taxon>Arthrobacter</taxon>
    </lineage>
</organism>
<comment type="similarity">
    <text evidence="1 4">Belongs to the short-chain dehydrogenases/reductases (SDR) family.</text>
</comment>
<dbReference type="GO" id="GO:0016491">
    <property type="term" value="F:oxidoreductase activity"/>
    <property type="evidence" value="ECO:0007669"/>
    <property type="project" value="UniProtKB-KW"/>
</dbReference>
<dbReference type="Pfam" id="PF00106">
    <property type="entry name" value="adh_short"/>
    <property type="match status" value="1"/>
</dbReference>
<gene>
    <name evidence="5" type="ORF">ABRP34_23655</name>
</gene>
<dbReference type="AlphaFoldDB" id="A0AAU8EYH8"/>
<evidence type="ECO:0000256" key="4">
    <source>
        <dbReference type="RuleBase" id="RU000363"/>
    </source>
</evidence>
<dbReference type="EMBL" id="CP159280">
    <property type="protein sequence ID" value="XCH13840.1"/>
    <property type="molecule type" value="Genomic_DNA"/>
</dbReference>
<evidence type="ECO:0000256" key="3">
    <source>
        <dbReference type="ARBA" id="ARBA00023027"/>
    </source>
</evidence>
<dbReference type="PRINTS" id="PR00081">
    <property type="entry name" value="GDHRDH"/>
</dbReference>
<sequence>MDLSIRGKVALVTGASQGIGLETARVLAGEGCALILVSRDKGRLETEAANIRRHYEVPVRVEAADLSSAAEHTRLSANVDGIDILVNNAGAIPPGTLQEIDDQQWRDAWDLKVFGYIGLTRALYTNLAKSKGVIINIIGVAGELYRPDYIAGSTGNAALMAFTRALGKAASSDGMRVIGINPGPVSTSRNEMMLKAKAQTELGDANRWPELNASLPYARSATALEIASAAAFLASPRSGYTNGTILTIDGGGQST</sequence>
<dbReference type="InterPro" id="IPR002347">
    <property type="entry name" value="SDR_fam"/>
</dbReference>
<dbReference type="PANTHER" id="PTHR43477:SF4">
    <property type="entry name" value="DEHYDROGENASE_REDUCTASE SDR FAMILY MEMBER 6"/>
    <property type="match status" value="1"/>
</dbReference>
<keyword evidence="2" id="KW-0560">Oxidoreductase</keyword>
<geneLocation type="plasmid" evidence="5">
    <name>unnamed</name>
</geneLocation>
<accession>A0AAU8EYH8</accession>
<dbReference type="RefSeq" id="WP_353713544.1">
    <property type="nucleotide sequence ID" value="NZ_CP159280.1"/>
</dbReference>
<dbReference type="SUPFAM" id="SSF51735">
    <property type="entry name" value="NAD(P)-binding Rossmann-fold domains"/>
    <property type="match status" value="1"/>
</dbReference>
<dbReference type="PRINTS" id="PR00080">
    <property type="entry name" value="SDRFAMILY"/>
</dbReference>
<evidence type="ECO:0000313" key="5">
    <source>
        <dbReference type="EMBL" id="XCH13840.1"/>
    </source>
</evidence>
<keyword evidence="3" id="KW-0520">NAD</keyword>
<proteinExistence type="inferred from homology"/>
<dbReference type="NCBIfam" id="NF004779">
    <property type="entry name" value="PRK06125.1"/>
    <property type="match status" value="1"/>
</dbReference>
<protein>
    <submittedName>
        <fullName evidence="5">Short-chain dehydrogenase/reductase</fullName>
    </submittedName>
</protein>